<evidence type="ECO:0000313" key="2">
    <source>
        <dbReference type="Proteomes" id="UP001057402"/>
    </source>
</evidence>
<evidence type="ECO:0000313" key="1">
    <source>
        <dbReference type="EMBL" id="KAI4338433.1"/>
    </source>
</evidence>
<reference evidence="2" key="1">
    <citation type="journal article" date="2023" name="Front. Plant Sci.">
        <title>Chromosomal-level genome assembly of Melastoma candidum provides insights into trichome evolution.</title>
        <authorList>
            <person name="Zhong Y."/>
            <person name="Wu W."/>
            <person name="Sun C."/>
            <person name="Zou P."/>
            <person name="Liu Y."/>
            <person name="Dai S."/>
            <person name="Zhou R."/>
        </authorList>
    </citation>
    <scope>NUCLEOTIDE SEQUENCE [LARGE SCALE GENOMIC DNA]</scope>
</reference>
<sequence>MLRIGRQSASVGVHLRPRSWQTVGSSSPSARFSTITRHDYPNPQCPSRDILLRNLRVALDGNNLREAWESFDVLRKLRGFPEDYDVNRLVTGLSYSSDPGWLRRACDLVVSNWRNKSGCFKVDVVSKLALSLVRAEMPVPAAILVRLLLEKKFVVPMCVLRVMVLHLAKSYVGACLASNLLIQICSSSSADIKLNDETVVFNQVLEACERFELSLKGQEIIEWMAKKRVMADVKSLIHIVRIHEMNGLRDEVLHWKGCVDNLPDTLVSYSRAYYESLMSLHFKFDDVDAAASLALDLCHRYCYSPPGRDSQKPCLIPIGSQNLKHGLKLVFVPKILETDGGFIAKGKEKLIVVQNGKFQLSDIALAKFLYEYKTVGQMDQFSMLLLGVQKLTDASHRPHMVPRVINACIHLGWLDSAHDLLDDLKAVGCNVCSSPYFAQLKAYLTSDRHRDAIALANQMAKAGLMSNIPEDLDSLLACIEGQCSALSSEAGMLGDARKTYRKIQEMGVRHCEQTFSIMQNEYSNLQMYREITILWGDIKRSMMRGNFMISRDLCESLVLNFIRGGYFERVMEVISLMKQHHLFVDKWMFKHEFLSLHKNLYKNLKAWKARNATQRQRLEHVQEFRKCVDIKQPRVARVGTEGLVCDVSQFK</sequence>
<organism evidence="1 2">
    <name type="scientific">Melastoma candidum</name>
    <dbReference type="NCBI Taxonomy" id="119954"/>
    <lineage>
        <taxon>Eukaryota</taxon>
        <taxon>Viridiplantae</taxon>
        <taxon>Streptophyta</taxon>
        <taxon>Embryophyta</taxon>
        <taxon>Tracheophyta</taxon>
        <taxon>Spermatophyta</taxon>
        <taxon>Magnoliopsida</taxon>
        <taxon>eudicotyledons</taxon>
        <taxon>Gunneridae</taxon>
        <taxon>Pentapetalae</taxon>
        <taxon>rosids</taxon>
        <taxon>malvids</taxon>
        <taxon>Myrtales</taxon>
        <taxon>Melastomataceae</taxon>
        <taxon>Melastomatoideae</taxon>
        <taxon>Melastomateae</taxon>
        <taxon>Melastoma</taxon>
    </lineage>
</organism>
<protein>
    <submittedName>
        <fullName evidence="1">Uncharacterized protein</fullName>
    </submittedName>
</protein>
<proteinExistence type="predicted"/>
<dbReference type="EMBL" id="CM042886">
    <property type="protein sequence ID" value="KAI4338433.1"/>
    <property type="molecule type" value="Genomic_DNA"/>
</dbReference>
<comment type="caution">
    <text evidence="1">The sequence shown here is derived from an EMBL/GenBank/DDBJ whole genome shotgun (WGS) entry which is preliminary data.</text>
</comment>
<keyword evidence="2" id="KW-1185">Reference proteome</keyword>
<name>A0ACB9NQQ5_9MYRT</name>
<accession>A0ACB9NQQ5</accession>
<dbReference type="Proteomes" id="UP001057402">
    <property type="component" value="Chromosome 7"/>
</dbReference>
<gene>
    <name evidence="1" type="ORF">MLD38_023494</name>
</gene>